<dbReference type="PROSITE" id="PS50943">
    <property type="entry name" value="HTH_CROC1"/>
    <property type="match status" value="1"/>
</dbReference>
<dbReference type="AlphaFoldDB" id="A0AAJ6AYX1"/>
<organism evidence="2 3">
    <name type="scientific">Candidatus Devosia phytovorans</name>
    <dbReference type="NCBI Taxonomy" id="3121372"/>
    <lineage>
        <taxon>Bacteria</taxon>
        <taxon>Pseudomonadati</taxon>
        <taxon>Pseudomonadota</taxon>
        <taxon>Alphaproteobacteria</taxon>
        <taxon>Hyphomicrobiales</taxon>
        <taxon>Devosiaceae</taxon>
        <taxon>Devosia</taxon>
    </lineage>
</organism>
<evidence type="ECO:0000313" key="2">
    <source>
        <dbReference type="EMBL" id="WEK04055.1"/>
    </source>
</evidence>
<evidence type="ECO:0000259" key="1">
    <source>
        <dbReference type="PROSITE" id="PS50943"/>
    </source>
</evidence>
<dbReference type="InterPro" id="IPR001387">
    <property type="entry name" value="Cro/C1-type_HTH"/>
</dbReference>
<name>A0AAJ6AYX1_9HYPH</name>
<reference evidence="2" key="1">
    <citation type="submission" date="2023-03" db="EMBL/GenBank/DDBJ databases">
        <title>Andean soil-derived lignocellulolytic bacterial consortium as a source of novel taxa and putative plastic-active enzymes.</title>
        <authorList>
            <person name="Diaz-Garcia L."/>
            <person name="Chuvochina M."/>
            <person name="Feuerriegel G."/>
            <person name="Bunk B."/>
            <person name="Sproer C."/>
            <person name="Streit W.R."/>
            <person name="Rodriguez L.M."/>
            <person name="Overmann J."/>
            <person name="Jimenez D.J."/>
        </authorList>
    </citation>
    <scope>NUCLEOTIDE SEQUENCE</scope>
    <source>
        <strain evidence="2">MAG 4196</strain>
    </source>
</reference>
<gene>
    <name evidence="2" type="ORF">P0Y65_18000</name>
</gene>
<feature type="domain" description="HTH cro/C1-type" evidence="1">
    <location>
        <begin position="23"/>
        <end position="74"/>
    </location>
</feature>
<dbReference type="InterPro" id="IPR010982">
    <property type="entry name" value="Lambda_DNA-bd_dom_sf"/>
</dbReference>
<dbReference type="CDD" id="cd00093">
    <property type="entry name" value="HTH_XRE"/>
    <property type="match status" value="1"/>
</dbReference>
<dbReference type="EMBL" id="CP119312">
    <property type="protein sequence ID" value="WEK04055.1"/>
    <property type="molecule type" value="Genomic_DNA"/>
</dbReference>
<dbReference type="Proteomes" id="UP001217476">
    <property type="component" value="Chromosome"/>
</dbReference>
<dbReference type="GO" id="GO:0003677">
    <property type="term" value="F:DNA binding"/>
    <property type="evidence" value="ECO:0007669"/>
    <property type="project" value="InterPro"/>
</dbReference>
<evidence type="ECO:0000313" key="3">
    <source>
        <dbReference type="Proteomes" id="UP001217476"/>
    </source>
</evidence>
<dbReference type="Gene3D" id="1.10.260.40">
    <property type="entry name" value="lambda repressor-like DNA-binding domains"/>
    <property type="match status" value="1"/>
</dbReference>
<protein>
    <submittedName>
        <fullName evidence="2">Helix-turn-helix transcriptional regulator</fullName>
    </submittedName>
</protein>
<dbReference type="Pfam" id="PF13560">
    <property type="entry name" value="HTH_31"/>
    <property type="match status" value="1"/>
</dbReference>
<dbReference type="SMART" id="SM00530">
    <property type="entry name" value="HTH_XRE"/>
    <property type="match status" value="1"/>
</dbReference>
<sequence length="119" mass="12777">MATTHFSVEAMPDIRLETLGAKVKQTRGAKGIRAAAEEIGVSTATLSRIENGHLPDLETFRRVCGWLGADPSTVLGFEPSAKATPVTMVHFKKKKTQSQDTLRALGEMIAAAQLALEAE</sequence>
<accession>A0AAJ6AYX1</accession>
<dbReference type="SUPFAM" id="SSF47413">
    <property type="entry name" value="lambda repressor-like DNA-binding domains"/>
    <property type="match status" value="1"/>
</dbReference>
<proteinExistence type="predicted"/>